<feature type="signal peptide" evidence="1">
    <location>
        <begin position="1"/>
        <end position="25"/>
    </location>
</feature>
<evidence type="ECO:0000313" key="2">
    <source>
        <dbReference type="EMBL" id="KAF2116469.1"/>
    </source>
</evidence>
<gene>
    <name evidence="2" type="ORF">BDV96DRAFT_572188</name>
</gene>
<feature type="chain" id="PRO_5025476235" description="Ecp2 effector protein domain-containing protein" evidence="1">
    <location>
        <begin position="26"/>
        <end position="162"/>
    </location>
</feature>
<organism evidence="2 3">
    <name type="scientific">Lophiotrema nucula</name>
    <dbReference type="NCBI Taxonomy" id="690887"/>
    <lineage>
        <taxon>Eukaryota</taxon>
        <taxon>Fungi</taxon>
        <taxon>Dikarya</taxon>
        <taxon>Ascomycota</taxon>
        <taxon>Pezizomycotina</taxon>
        <taxon>Dothideomycetes</taxon>
        <taxon>Pleosporomycetidae</taxon>
        <taxon>Pleosporales</taxon>
        <taxon>Lophiotremataceae</taxon>
        <taxon>Lophiotrema</taxon>
    </lineage>
</organism>
<accession>A0A6A5ZAC5</accession>
<protein>
    <recommendedName>
        <fullName evidence="4">Ecp2 effector protein domain-containing protein</fullName>
    </recommendedName>
</protein>
<dbReference type="AlphaFoldDB" id="A0A6A5ZAC5"/>
<keyword evidence="3" id="KW-1185">Reference proteome</keyword>
<sequence>MKTISIVLSSLAALVFQSSSTLALAVPDTNNPLGLTDTAVAGVKVTRSGTLFVKKDDKTNTYCQHGSYELPAADYVKSTEDMKSWLDSNTWWGDKTKDFWSNEVCAFIRNKGNTQNFPGAAFQNDLDNISGVCGVRIAGFVAHDSWNVNYGVFNCQNEYPGI</sequence>
<keyword evidence="1" id="KW-0732">Signal</keyword>
<evidence type="ECO:0000256" key="1">
    <source>
        <dbReference type="SAM" id="SignalP"/>
    </source>
</evidence>
<name>A0A6A5ZAC5_9PLEO</name>
<dbReference type="EMBL" id="ML977320">
    <property type="protein sequence ID" value="KAF2116469.1"/>
    <property type="molecule type" value="Genomic_DNA"/>
</dbReference>
<reference evidence="2" key="1">
    <citation type="journal article" date="2020" name="Stud. Mycol.">
        <title>101 Dothideomycetes genomes: a test case for predicting lifestyles and emergence of pathogens.</title>
        <authorList>
            <person name="Haridas S."/>
            <person name="Albert R."/>
            <person name="Binder M."/>
            <person name="Bloem J."/>
            <person name="Labutti K."/>
            <person name="Salamov A."/>
            <person name="Andreopoulos B."/>
            <person name="Baker S."/>
            <person name="Barry K."/>
            <person name="Bills G."/>
            <person name="Bluhm B."/>
            <person name="Cannon C."/>
            <person name="Castanera R."/>
            <person name="Culley D."/>
            <person name="Daum C."/>
            <person name="Ezra D."/>
            <person name="Gonzalez J."/>
            <person name="Henrissat B."/>
            <person name="Kuo A."/>
            <person name="Liang C."/>
            <person name="Lipzen A."/>
            <person name="Lutzoni F."/>
            <person name="Magnuson J."/>
            <person name="Mondo S."/>
            <person name="Nolan M."/>
            <person name="Ohm R."/>
            <person name="Pangilinan J."/>
            <person name="Park H.-J."/>
            <person name="Ramirez L."/>
            <person name="Alfaro M."/>
            <person name="Sun H."/>
            <person name="Tritt A."/>
            <person name="Yoshinaga Y."/>
            <person name="Zwiers L.-H."/>
            <person name="Turgeon B."/>
            <person name="Goodwin S."/>
            <person name="Spatafora J."/>
            <person name="Crous P."/>
            <person name="Grigoriev I."/>
        </authorList>
    </citation>
    <scope>NUCLEOTIDE SEQUENCE</scope>
    <source>
        <strain evidence="2">CBS 627.86</strain>
    </source>
</reference>
<dbReference type="Proteomes" id="UP000799770">
    <property type="component" value="Unassembled WGS sequence"/>
</dbReference>
<evidence type="ECO:0000313" key="3">
    <source>
        <dbReference type="Proteomes" id="UP000799770"/>
    </source>
</evidence>
<proteinExistence type="predicted"/>
<evidence type="ECO:0008006" key="4">
    <source>
        <dbReference type="Google" id="ProtNLM"/>
    </source>
</evidence>